<protein>
    <submittedName>
        <fullName evidence="1">Uncharacterized protein</fullName>
    </submittedName>
</protein>
<comment type="caution">
    <text evidence="1">The sequence shown here is derived from an EMBL/GenBank/DDBJ whole genome shotgun (WGS) entry which is preliminary data.</text>
</comment>
<sequence>MTRLQLTSLGEFISSLSRLDYEAAKLASGRVMEDHIQMGALMFSLLTIEMMYTSMDYLAPSNFRRGNNYLLNMYNPLPRRLAKLLKKLESEYEEEHGRLISLGVQTAYADASAFGMPAVAQDGTHYFSPEALSDHRGFVIDPNQLQVSSRSREPISPFHLVDKSRAGQKDAEYRRWPDDEQAPHPGPGASESFDPNRYIANISEAENVLQELETVKQLVDFISKFVEVRKTMVVLYRFIAVTGPVLYTYKLDIMLGRCKDVLKTIAPNELYAGLLEHVHNEVALVCCLVDWNSHIGLYNVVKSVTSMKHTKTLLRAWQDALPSGAASSVSKPEQGATSTSGSHSLLYNAFAKSSRIVQSILWGESGRSSTASSQGPTLGRKRAIVVWIACWVDFLTFKTTAYFQKIITPHRSLFLEESPVSAKQSTVLDDIWSRPGLPKTSFNDMVMAFLHNHDGCFVSLLFESSKQRPYFLDGFAVTGSKVNVPDYRVQACAVLFCVSNQKLLQARGHTLRGSLVSDVCSSRATHSSGSQQYDVDWFRHNCLPDILCVLDSDRLTLELELLGSSPLLGRLDTDADGLLVELCNSAETIIDNAVAQMAETAG</sequence>
<organism evidence="1 2">
    <name type="scientific">Coemansia aciculifera</name>
    <dbReference type="NCBI Taxonomy" id="417176"/>
    <lineage>
        <taxon>Eukaryota</taxon>
        <taxon>Fungi</taxon>
        <taxon>Fungi incertae sedis</taxon>
        <taxon>Zoopagomycota</taxon>
        <taxon>Kickxellomycotina</taxon>
        <taxon>Kickxellomycetes</taxon>
        <taxon>Kickxellales</taxon>
        <taxon>Kickxellaceae</taxon>
        <taxon>Coemansia</taxon>
    </lineage>
</organism>
<reference evidence="1" key="1">
    <citation type="submission" date="2022-07" db="EMBL/GenBank/DDBJ databases">
        <title>Phylogenomic reconstructions and comparative analyses of Kickxellomycotina fungi.</title>
        <authorList>
            <person name="Reynolds N.K."/>
            <person name="Stajich J.E."/>
            <person name="Barry K."/>
            <person name="Grigoriev I.V."/>
            <person name="Crous P."/>
            <person name="Smith M.E."/>
        </authorList>
    </citation>
    <scope>NUCLEOTIDE SEQUENCE</scope>
    <source>
        <strain evidence="1">CBS 190363</strain>
    </source>
</reference>
<gene>
    <name evidence="1" type="ORF">IWW38_003315</name>
</gene>
<dbReference type="Proteomes" id="UP001139981">
    <property type="component" value="Unassembled WGS sequence"/>
</dbReference>
<proteinExistence type="predicted"/>
<name>A0ACC1M139_9FUNG</name>
<evidence type="ECO:0000313" key="2">
    <source>
        <dbReference type="Proteomes" id="UP001139981"/>
    </source>
</evidence>
<dbReference type="EMBL" id="JANBVB010000790">
    <property type="protein sequence ID" value="KAJ2892184.1"/>
    <property type="molecule type" value="Genomic_DNA"/>
</dbReference>
<evidence type="ECO:0000313" key="1">
    <source>
        <dbReference type="EMBL" id="KAJ2892184.1"/>
    </source>
</evidence>
<feature type="non-terminal residue" evidence="1">
    <location>
        <position position="602"/>
    </location>
</feature>
<accession>A0ACC1M139</accession>
<keyword evidence="2" id="KW-1185">Reference proteome</keyword>